<comment type="function">
    <text evidence="10">Catalyzes the folate-dependent formation of 5-methyl-uridine at position 54 (M-5-U54) in all tRNAs.</text>
</comment>
<evidence type="ECO:0000256" key="9">
    <source>
        <dbReference type="ARBA" id="ARBA00023027"/>
    </source>
</evidence>
<dbReference type="PROSITE" id="PS01281">
    <property type="entry name" value="GIDA_2"/>
    <property type="match status" value="1"/>
</dbReference>
<evidence type="ECO:0000256" key="8">
    <source>
        <dbReference type="ARBA" id="ARBA00022857"/>
    </source>
</evidence>
<dbReference type="GO" id="GO:0050660">
    <property type="term" value="F:flavin adenine dinucleotide binding"/>
    <property type="evidence" value="ECO:0007669"/>
    <property type="project" value="UniProtKB-UniRule"/>
</dbReference>
<comment type="caution">
    <text evidence="12">The sequence shown here is derived from an EMBL/GenBank/DDBJ whole genome shotgun (WGS) entry which is preliminary data.</text>
</comment>
<dbReference type="InterPro" id="IPR020595">
    <property type="entry name" value="MnmG-rel_CS"/>
</dbReference>
<dbReference type="GO" id="GO:0030488">
    <property type="term" value="P:tRNA methylation"/>
    <property type="evidence" value="ECO:0007669"/>
    <property type="project" value="TreeGrafter"/>
</dbReference>
<dbReference type="InterPro" id="IPR036188">
    <property type="entry name" value="FAD/NAD-bd_sf"/>
</dbReference>
<comment type="catalytic activity">
    <reaction evidence="10">
        <text>uridine(54) in tRNA + (6R)-5,10-methylene-5,6,7,8-tetrahydrofolate + NADH + H(+) = 5-methyluridine(54) in tRNA + (6S)-5,6,7,8-tetrahydrofolate + NAD(+)</text>
        <dbReference type="Rhea" id="RHEA:16873"/>
        <dbReference type="Rhea" id="RHEA-COMP:10167"/>
        <dbReference type="Rhea" id="RHEA-COMP:10193"/>
        <dbReference type="ChEBI" id="CHEBI:15378"/>
        <dbReference type="ChEBI" id="CHEBI:15636"/>
        <dbReference type="ChEBI" id="CHEBI:57453"/>
        <dbReference type="ChEBI" id="CHEBI:57540"/>
        <dbReference type="ChEBI" id="CHEBI:57945"/>
        <dbReference type="ChEBI" id="CHEBI:65315"/>
        <dbReference type="ChEBI" id="CHEBI:74447"/>
        <dbReference type="EC" id="2.1.1.74"/>
    </reaction>
</comment>
<comment type="catalytic activity">
    <reaction evidence="10">
        <text>uridine(54) in tRNA + (6R)-5,10-methylene-5,6,7,8-tetrahydrofolate + NADPH + H(+) = 5-methyluridine(54) in tRNA + (6S)-5,6,7,8-tetrahydrofolate + NADP(+)</text>
        <dbReference type="Rhea" id="RHEA:62372"/>
        <dbReference type="Rhea" id="RHEA-COMP:10167"/>
        <dbReference type="Rhea" id="RHEA-COMP:10193"/>
        <dbReference type="ChEBI" id="CHEBI:15378"/>
        <dbReference type="ChEBI" id="CHEBI:15636"/>
        <dbReference type="ChEBI" id="CHEBI:57453"/>
        <dbReference type="ChEBI" id="CHEBI:57783"/>
        <dbReference type="ChEBI" id="CHEBI:58349"/>
        <dbReference type="ChEBI" id="CHEBI:65315"/>
        <dbReference type="ChEBI" id="CHEBI:74447"/>
        <dbReference type="EC" id="2.1.1.74"/>
    </reaction>
</comment>
<dbReference type="GO" id="GO:0047151">
    <property type="term" value="F:tRNA (uracil(54)-C5)-methyltransferase activity, 5,10-methylenetetrahydrofolate-dependent"/>
    <property type="evidence" value="ECO:0007669"/>
    <property type="project" value="UniProtKB-UniRule"/>
</dbReference>
<feature type="binding site" evidence="10">
    <location>
        <begin position="30"/>
        <end position="35"/>
    </location>
    <ligand>
        <name>FAD</name>
        <dbReference type="ChEBI" id="CHEBI:57692"/>
    </ligand>
</feature>
<gene>
    <name evidence="10" type="primary">trmFO</name>
    <name evidence="12" type="ORF">HMPREF0557_01936</name>
</gene>
<dbReference type="Pfam" id="PF01134">
    <property type="entry name" value="GIDA"/>
    <property type="match status" value="1"/>
</dbReference>
<dbReference type="Gene3D" id="3.50.50.60">
    <property type="entry name" value="FAD/NAD(P)-binding domain"/>
    <property type="match status" value="2"/>
</dbReference>
<dbReference type="GO" id="GO:0005829">
    <property type="term" value="C:cytosol"/>
    <property type="evidence" value="ECO:0007669"/>
    <property type="project" value="TreeGrafter"/>
</dbReference>
<evidence type="ECO:0000256" key="4">
    <source>
        <dbReference type="ARBA" id="ARBA00022630"/>
    </source>
</evidence>
<sequence>MEKWQHSDSSCVAIVARGGGQMEKSVNVIGAGLAGSEAAWQLVKRGVKVDLYEMRPVKQTPAHHTDKFAELVCTNSLRANGLTNAVGVIKEEMRILDSIIIESADKASVPAGGALAVDRHEFSGYITDKVKNHPLVTIHTEEVTSIPEGPTIIATGPLTSPALAEEIKRLTGEEYLYFYDAAAPIIEKDSIDMDKVYLKSRYDKGEAAYLNCPMSEEEFNTFYEALVTAETAALKEFEKEVFFEGCMPIEVMAKRGIKTMLFGPLKPVGLEDPKTGKRPYAVLQLRQDDAAGTLYNMVGFQTHLKWGEQKRVFGLIPGLENAEIVRYGVMHRNTFINSPTVLEPTYQLKTRNDLFFAGQMTGVEGYVESAASGLAAGINAANFVQDKEPIVFPPESAIGSLANYITSASKKSFQPMNVNFGLFPELPAKIRAKQERNEKLAERALDAIKKVAEQL</sequence>
<dbReference type="AlphaFoldDB" id="A0AB72Z8J3"/>
<dbReference type="EC" id="2.1.1.74" evidence="10"/>
<dbReference type="FunFam" id="3.50.50.60:FF:000040">
    <property type="entry name" value="Methylenetetrahydrofolate--tRNA-(uracil-5-)-methyltransferase TrmFO"/>
    <property type="match status" value="1"/>
</dbReference>
<dbReference type="InterPro" id="IPR004417">
    <property type="entry name" value="TrmFO"/>
</dbReference>
<name>A0AB72Z8J3_LISIO</name>
<keyword evidence="7 10" id="KW-0274">FAD</keyword>
<evidence type="ECO:0000259" key="11">
    <source>
        <dbReference type="Pfam" id="PF01134"/>
    </source>
</evidence>
<dbReference type="NCBIfam" id="NF003739">
    <property type="entry name" value="PRK05335.1"/>
    <property type="match status" value="1"/>
</dbReference>
<comment type="cofactor">
    <cofactor evidence="1 10">
        <name>FAD</name>
        <dbReference type="ChEBI" id="CHEBI:57692"/>
    </cofactor>
</comment>
<comment type="subcellular location">
    <subcellularLocation>
        <location evidence="10">Cytoplasm</location>
    </subcellularLocation>
</comment>
<dbReference type="InterPro" id="IPR002218">
    <property type="entry name" value="MnmG-rel"/>
</dbReference>
<dbReference type="Proteomes" id="UP000003597">
    <property type="component" value="Unassembled WGS sequence"/>
</dbReference>
<evidence type="ECO:0000313" key="12">
    <source>
        <dbReference type="EMBL" id="EHN61195.1"/>
    </source>
</evidence>
<keyword evidence="13" id="KW-1185">Reference proteome</keyword>
<comment type="similarity">
    <text evidence="10">Belongs to the MnmG family. TrmFO subfamily.</text>
</comment>
<keyword evidence="6 10" id="KW-0819">tRNA processing</keyword>
<dbReference type="SUPFAM" id="SSF51905">
    <property type="entry name" value="FAD/NAD(P)-binding domain"/>
    <property type="match status" value="1"/>
</dbReference>
<evidence type="ECO:0000256" key="7">
    <source>
        <dbReference type="ARBA" id="ARBA00022827"/>
    </source>
</evidence>
<organism evidence="12 13">
    <name type="scientific">Listeria innocua ATCC 33091</name>
    <dbReference type="NCBI Taxonomy" id="1002366"/>
    <lineage>
        <taxon>Bacteria</taxon>
        <taxon>Bacillati</taxon>
        <taxon>Bacillota</taxon>
        <taxon>Bacilli</taxon>
        <taxon>Bacillales</taxon>
        <taxon>Listeriaceae</taxon>
        <taxon>Listeria</taxon>
    </lineage>
</organism>
<dbReference type="GO" id="GO:0002098">
    <property type="term" value="P:tRNA wobble uridine modification"/>
    <property type="evidence" value="ECO:0007669"/>
    <property type="project" value="TreeGrafter"/>
</dbReference>
<keyword evidence="8 10" id="KW-0521">NADP</keyword>
<feature type="domain" description="MnmG N-terminal" evidence="11">
    <location>
        <begin position="26"/>
        <end position="388"/>
    </location>
</feature>
<evidence type="ECO:0000256" key="1">
    <source>
        <dbReference type="ARBA" id="ARBA00001974"/>
    </source>
</evidence>
<dbReference type="FunFam" id="3.50.50.60:FF:000035">
    <property type="entry name" value="Methylenetetrahydrofolate--tRNA-(uracil-5-)-methyltransferase TrmFO"/>
    <property type="match status" value="1"/>
</dbReference>
<keyword evidence="3 10" id="KW-0489">Methyltransferase</keyword>
<reference evidence="12 13" key="1">
    <citation type="submission" date="2011-08" db="EMBL/GenBank/DDBJ databases">
        <authorList>
            <person name="Weinstock G."/>
            <person name="Sodergren E."/>
            <person name="Clifton S."/>
            <person name="Fulton L."/>
            <person name="Fulton B."/>
            <person name="Courtney L."/>
            <person name="Fronick C."/>
            <person name="Harrison M."/>
            <person name="Strong C."/>
            <person name="Farmer C."/>
            <person name="Delahaunty K."/>
            <person name="Markovic C."/>
            <person name="Hall O."/>
            <person name="Minx P."/>
            <person name="Tomlinson C."/>
            <person name="Mitreva M."/>
            <person name="Hou S."/>
            <person name="Chen J."/>
            <person name="Wollam A."/>
            <person name="Pepin K.H."/>
            <person name="Johnson M."/>
            <person name="Bhonagiri V."/>
            <person name="Zhang X."/>
            <person name="Suruliraj S."/>
            <person name="Warren W."/>
            <person name="Chinwalla A."/>
            <person name="Mardis E.R."/>
            <person name="Wilson R.K."/>
        </authorList>
    </citation>
    <scope>NUCLEOTIDE SEQUENCE [LARGE SCALE GENOMIC DNA]</scope>
    <source>
        <strain evidence="12 13">ATCC 33091</strain>
    </source>
</reference>
<dbReference type="InterPro" id="IPR040131">
    <property type="entry name" value="MnmG_N"/>
</dbReference>
<evidence type="ECO:0000256" key="6">
    <source>
        <dbReference type="ARBA" id="ARBA00022694"/>
    </source>
</evidence>
<dbReference type="NCBIfam" id="TIGR00137">
    <property type="entry name" value="gid_trmFO"/>
    <property type="match status" value="1"/>
</dbReference>
<dbReference type="HAMAP" id="MF_01037">
    <property type="entry name" value="TrmFO"/>
    <property type="match status" value="1"/>
</dbReference>
<evidence type="ECO:0000256" key="3">
    <source>
        <dbReference type="ARBA" id="ARBA00022603"/>
    </source>
</evidence>
<keyword evidence="5 10" id="KW-0808">Transferase</keyword>
<proteinExistence type="inferred from homology"/>
<dbReference type="PANTHER" id="PTHR11806:SF2">
    <property type="entry name" value="METHYLENETETRAHYDROFOLATE--TRNA-(URACIL-5-)-METHYLTRANSFERASE TRMFO"/>
    <property type="match status" value="1"/>
</dbReference>
<evidence type="ECO:0000256" key="2">
    <source>
        <dbReference type="ARBA" id="ARBA00022490"/>
    </source>
</evidence>
<evidence type="ECO:0000256" key="5">
    <source>
        <dbReference type="ARBA" id="ARBA00022679"/>
    </source>
</evidence>
<keyword evidence="9 10" id="KW-0520">NAD</keyword>
<dbReference type="PANTHER" id="PTHR11806">
    <property type="entry name" value="GLUCOSE INHIBITED DIVISION PROTEIN A"/>
    <property type="match status" value="1"/>
</dbReference>
<evidence type="ECO:0000256" key="10">
    <source>
        <dbReference type="HAMAP-Rule" id="MF_01037"/>
    </source>
</evidence>
<accession>A0AB72Z8J3</accession>
<evidence type="ECO:0000313" key="13">
    <source>
        <dbReference type="Proteomes" id="UP000003597"/>
    </source>
</evidence>
<protein>
    <recommendedName>
        <fullName evidence="10">Methylenetetrahydrofolate--tRNA-(uracil-5-)-methyltransferase TrmFO</fullName>
        <ecNumber evidence="10">2.1.1.74</ecNumber>
    </recommendedName>
    <alternativeName>
        <fullName evidence="10">Folate-dependent tRNA (uracil-5-)-methyltransferase</fullName>
    </alternativeName>
    <alternativeName>
        <fullName evidence="10">Folate-dependent tRNA(M-5-U54)-methyltransferase</fullName>
    </alternativeName>
</protein>
<keyword evidence="2 10" id="KW-0963">Cytoplasm</keyword>
<keyword evidence="4 10" id="KW-0285">Flavoprotein</keyword>
<dbReference type="EMBL" id="AGCN01000032">
    <property type="protein sequence ID" value="EHN61195.1"/>
    <property type="molecule type" value="Genomic_DNA"/>
</dbReference>